<protein>
    <submittedName>
        <fullName evidence="8">Oxidoreductase</fullName>
    </submittedName>
</protein>
<accession>A0ABU7TRC9</accession>
<evidence type="ECO:0000256" key="3">
    <source>
        <dbReference type="ARBA" id="ARBA00022630"/>
    </source>
</evidence>
<name>A0ABU7TRC9_9HYPH</name>
<dbReference type="EMBL" id="MLCA01000008">
    <property type="protein sequence ID" value="MEE7492019.1"/>
    <property type="molecule type" value="Genomic_DNA"/>
</dbReference>
<keyword evidence="3 5" id="KW-0285">Flavoprotein</keyword>
<evidence type="ECO:0000259" key="7">
    <source>
        <dbReference type="PROSITE" id="PS00624"/>
    </source>
</evidence>
<dbReference type="InterPro" id="IPR012132">
    <property type="entry name" value="GMC_OxRdtase"/>
</dbReference>
<comment type="caution">
    <text evidence="8">The sequence shown here is derived from an EMBL/GenBank/DDBJ whole genome shotgun (WGS) entry which is preliminary data.</text>
</comment>
<dbReference type="PROSITE" id="PS00623">
    <property type="entry name" value="GMC_OXRED_1"/>
    <property type="match status" value="1"/>
</dbReference>
<dbReference type="SUPFAM" id="SSF54373">
    <property type="entry name" value="FAD-linked reductases, C-terminal domain"/>
    <property type="match status" value="1"/>
</dbReference>
<feature type="domain" description="Glucose-methanol-choline oxidoreductase N-terminal" evidence="7">
    <location>
        <begin position="284"/>
        <end position="298"/>
    </location>
</feature>
<dbReference type="PANTHER" id="PTHR11552">
    <property type="entry name" value="GLUCOSE-METHANOL-CHOLINE GMC OXIDOREDUCTASE"/>
    <property type="match status" value="1"/>
</dbReference>
<dbReference type="Pfam" id="PF05199">
    <property type="entry name" value="GMC_oxred_C"/>
    <property type="match status" value="1"/>
</dbReference>
<dbReference type="PIRSF" id="PIRSF000137">
    <property type="entry name" value="Alcohol_oxidase"/>
    <property type="match status" value="1"/>
</dbReference>
<comment type="similarity">
    <text evidence="2 5">Belongs to the GMC oxidoreductase family.</text>
</comment>
<dbReference type="PANTHER" id="PTHR11552:SF147">
    <property type="entry name" value="CHOLINE DEHYDROGENASE, MITOCHONDRIAL"/>
    <property type="match status" value="1"/>
</dbReference>
<evidence type="ECO:0000313" key="9">
    <source>
        <dbReference type="Proteomes" id="UP001355206"/>
    </source>
</evidence>
<dbReference type="RefSeq" id="WP_331302578.1">
    <property type="nucleotide sequence ID" value="NZ_MLCA01000008.1"/>
</dbReference>
<dbReference type="InterPro" id="IPR036188">
    <property type="entry name" value="FAD/NAD-bd_sf"/>
</dbReference>
<proteinExistence type="inferred from homology"/>
<evidence type="ECO:0000256" key="5">
    <source>
        <dbReference type="RuleBase" id="RU003968"/>
    </source>
</evidence>
<dbReference type="InterPro" id="IPR000172">
    <property type="entry name" value="GMC_OxRdtase_N"/>
</dbReference>
<dbReference type="Pfam" id="PF00732">
    <property type="entry name" value="GMC_oxred_N"/>
    <property type="match status" value="1"/>
</dbReference>
<dbReference type="Gene3D" id="3.50.50.60">
    <property type="entry name" value="FAD/NAD(P)-binding domain"/>
    <property type="match status" value="1"/>
</dbReference>
<evidence type="ECO:0000256" key="2">
    <source>
        <dbReference type="ARBA" id="ARBA00010790"/>
    </source>
</evidence>
<keyword evidence="9" id="KW-1185">Reference proteome</keyword>
<comment type="cofactor">
    <cofactor evidence="1">
        <name>FAD</name>
        <dbReference type="ChEBI" id="CHEBI:57692"/>
    </cofactor>
</comment>
<gene>
    <name evidence="8" type="ORF">MOTC310_16670</name>
</gene>
<organism evidence="8 9">
    <name type="scientific">Methylobacterium oryzae</name>
    <dbReference type="NCBI Taxonomy" id="334852"/>
    <lineage>
        <taxon>Bacteria</taxon>
        <taxon>Pseudomonadati</taxon>
        <taxon>Pseudomonadota</taxon>
        <taxon>Alphaproteobacteria</taxon>
        <taxon>Hyphomicrobiales</taxon>
        <taxon>Methylobacteriaceae</taxon>
        <taxon>Methylobacterium</taxon>
    </lineage>
</organism>
<feature type="domain" description="Glucose-methanol-choline oxidoreductase N-terminal" evidence="6">
    <location>
        <begin position="107"/>
        <end position="130"/>
    </location>
</feature>
<dbReference type="SUPFAM" id="SSF51905">
    <property type="entry name" value="FAD/NAD(P)-binding domain"/>
    <property type="match status" value="1"/>
</dbReference>
<dbReference type="Gene3D" id="3.30.560.10">
    <property type="entry name" value="Glucose Oxidase, domain 3"/>
    <property type="match status" value="1"/>
</dbReference>
<dbReference type="Proteomes" id="UP001355206">
    <property type="component" value="Unassembled WGS sequence"/>
</dbReference>
<dbReference type="InterPro" id="IPR007867">
    <property type="entry name" value="GMC_OxRtase_C"/>
</dbReference>
<sequence length="538" mass="57259">MSSPGAPDGNDFARRAEENQARLTADLKPDYDFVVCGAGASGSVVARRLAENPEVQVLLLEAGGSDDAESVLDPALWPTNLGGERDWGFVAEPNAHLNGRALSMAMGKGLGGGSSVNVMVWARGHRCDWDAFAAEAGDAGWGYESVLDIYRRIENWRGAPDPAYRGSGGPVWVQPAHDPSPVALAMLDAARELGIPTFDNPNGRMMEGPGGAALSDMLVRDGRRVSLFRAYVHPWLDRPNLTVLTDALVRRVTFDGCRAEGVEFVHAGAVRTIGARAEVVLSMGAIHTPKVLMLSGIGDRDELGALGIPSVQHLPGVGQNLQDHVSFGCTWEYADPIAPRNTGSEATLYWTSRPGLSAPDLLFCQVEFPVPSERTAARGVPAHGWTMFAGLAQPASRGRLRLRTADIATPLAIEANFLSDPADVTTTAACVELCRALGNARSFRPYARAEAMPGPLSGAAMADYIRDAAVTYWHQSCTAKMGRDAMSVVDAALRVYGIDGLRIADGSIMPRVTTGNTQAPCAVIGERAAELLRRAHGL</sequence>
<keyword evidence="4 5" id="KW-0274">FAD</keyword>
<reference evidence="8 9" key="1">
    <citation type="journal article" date="2012" name="Genet. Mol. Biol.">
        <title>Analysis of 16S rRNA and mxaF genes revealing insights into Methylobacterium niche-specific plant association.</title>
        <authorList>
            <person name="Dourado M.N."/>
            <person name="Andreote F.D."/>
            <person name="Dini-Andreote F."/>
            <person name="Conti R."/>
            <person name="Araujo J.M."/>
            <person name="Araujo W.L."/>
        </authorList>
    </citation>
    <scope>NUCLEOTIDE SEQUENCE [LARGE SCALE GENOMIC DNA]</scope>
    <source>
        <strain evidence="8 9">TC3-10</strain>
    </source>
</reference>
<evidence type="ECO:0000313" key="8">
    <source>
        <dbReference type="EMBL" id="MEE7492019.1"/>
    </source>
</evidence>
<evidence type="ECO:0000259" key="6">
    <source>
        <dbReference type="PROSITE" id="PS00623"/>
    </source>
</evidence>
<dbReference type="PROSITE" id="PS00624">
    <property type="entry name" value="GMC_OXRED_2"/>
    <property type="match status" value="1"/>
</dbReference>
<evidence type="ECO:0000256" key="4">
    <source>
        <dbReference type="ARBA" id="ARBA00022827"/>
    </source>
</evidence>
<evidence type="ECO:0000256" key="1">
    <source>
        <dbReference type="ARBA" id="ARBA00001974"/>
    </source>
</evidence>